<dbReference type="Proteomes" id="UP000070700">
    <property type="component" value="Unassembled WGS sequence"/>
</dbReference>
<evidence type="ECO:0000313" key="3">
    <source>
        <dbReference type="EMBL" id="KUJ10057.1"/>
    </source>
</evidence>
<reference evidence="3 4" key="1">
    <citation type="submission" date="2015-10" db="EMBL/GenBank/DDBJ databases">
        <title>Full genome of DAOMC 229536 Phialocephala scopiformis, a fungal endophyte of spruce producing the potent anti-insectan compound rugulosin.</title>
        <authorList>
            <consortium name="DOE Joint Genome Institute"/>
            <person name="Walker A.K."/>
            <person name="Frasz S.L."/>
            <person name="Seifert K.A."/>
            <person name="Miller J.D."/>
            <person name="Mondo S.J."/>
            <person name="Labutti K."/>
            <person name="Lipzen A."/>
            <person name="Dockter R."/>
            <person name="Kennedy M."/>
            <person name="Grigoriev I.V."/>
            <person name="Spatafora J.W."/>
        </authorList>
    </citation>
    <scope>NUCLEOTIDE SEQUENCE [LARGE SCALE GENOMIC DNA]</scope>
    <source>
        <strain evidence="3 4">CBS 120377</strain>
    </source>
</reference>
<name>A0A132BEF1_MOLSC</name>
<dbReference type="KEGG" id="psco:LY89DRAFT_740458"/>
<dbReference type="InterPro" id="IPR038883">
    <property type="entry name" value="AN11006-like"/>
</dbReference>
<sequence length="684" mass="78417">MVSSKQRKNMNVAPLPDATEAATPRVNQHLPSQAGLEASIAYNIETANGMELQVALSAALRKQEQLGLNTVTIDSPQFEVAILRSALAESQQREQALAARLRDLEPFRKKCHLLKTIPIEVRREIYKYLLINPILGSIKSLHNREGSAPGLFGEGAAKSSYRKRYGLHPALLRTCKAVYGEAATILYESNTFFFQSLSNENVLCPLFRNSPEMPLQYSFSRLRLPFPGQRLTAGHFEGVFKKIKHWKVTLSSHKGWEASCPSHGLVYLCRMICDSSPKSLHVEFVPCGSLTIPTFPDIPRQYKASRMLQPLLWLRNLSEFTVTHLPDNETSSYEWWYSPLLVRFRTFHKVDLPKDLVAKLKFIVQSNTPVVRVFKMYQRLLDYTRAFERIEEARRKMDPEYGLLSSPPSYLGSKVAPSVLFTHIDQPGFSLRSVKSQLEYAATASEENNVEVFNRVRHIILEVLEPQYQRIAAAAESMSSFVKSEKRCSGLFGPVSRFAFFFDLSDKCLIPDGLVEIYRYAKTFERDLSLEEQKHKLSDMKRWMAGFAKLPREILLHRLELEMYQRSHELIITSLMKEIIDDMDSQYLQIRKFRMAVFDEDPPGLQYIFDKELWFERHRCDDAINWTVEEPCLTPIEGPKIVQFEGSQGALPNRDDPDDVEGVGYHIDMDNHDEQATGQGDNEM</sequence>
<dbReference type="GeneID" id="28830314"/>
<dbReference type="AlphaFoldDB" id="A0A132BEF1"/>
<feature type="region of interest" description="Disordered" evidence="1">
    <location>
        <begin position="1"/>
        <end position="22"/>
    </location>
</feature>
<dbReference type="InParanoid" id="A0A132BEF1"/>
<dbReference type="PANTHER" id="PTHR42085:SF2">
    <property type="entry name" value="F-BOX DOMAIN-CONTAINING PROTEIN"/>
    <property type="match status" value="1"/>
</dbReference>
<dbReference type="OrthoDB" id="62952at2759"/>
<dbReference type="PANTHER" id="PTHR42085">
    <property type="entry name" value="F-BOX DOMAIN-CONTAINING PROTEIN"/>
    <property type="match status" value="1"/>
</dbReference>
<gene>
    <name evidence="3" type="ORF">LY89DRAFT_740458</name>
</gene>
<dbReference type="RefSeq" id="XP_018064412.1">
    <property type="nucleotide sequence ID" value="XM_018220588.1"/>
</dbReference>
<evidence type="ECO:0000256" key="1">
    <source>
        <dbReference type="SAM" id="MobiDB-lite"/>
    </source>
</evidence>
<dbReference type="EMBL" id="KQ947430">
    <property type="protein sequence ID" value="KUJ10057.1"/>
    <property type="molecule type" value="Genomic_DNA"/>
</dbReference>
<evidence type="ECO:0000259" key="2">
    <source>
        <dbReference type="Pfam" id="PF24864"/>
    </source>
</evidence>
<feature type="region of interest" description="Disordered" evidence="1">
    <location>
        <begin position="647"/>
        <end position="684"/>
    </location>
</feature>
<evidence type="ECO:0000313" key="4">
    <source>
        <dbReference type="Proteomes" id="UP000070700"/>
    </source>
</evidence>
<protein>
    <recommendedName>
        <fullName evidence="2">DUF7730 domain-containing protein</fullName>
    </recommendedName>
</protein>
<proteinExistence type="predicted"/>
<organism evidence="3 4">
    <name type="scientific">Mollisia scopiformis</name>
    <name type="common">Conifer needle endophyte fungus</name>
    <name type="synonym">Phialocephala scopiformis</name>
    <dbReference type="NCBI Taxonomy" id="149040"/>
    <lineage>
        <taxon>Eukaryota</taxon>
        <taxon>Fungi</taxon>
        <taxon>Dikarya</taxon>
        <taxon>Ascomycota</taxon>
        <taxon>Pezizomycotina</taxon>
        <taxon>Leotiomycetes</taxon>
        <taxon>Helotiales</taxon>
        <taxon>Mollisiaceae</taxon>
        <taxon>Mollisia</taxon>
    </lineage>
</organism>
<feature type="domain" description="DUF7730" evidence="2">
    <location>
        <begin position="109"/>
        <end position="201"/>
    </location>
</feature>
<dbReference type="Pfam" id="PF24864">
    <property type="entry name" value="DUF7730"/>
    <property type="match status" value="1"/>
</dbReference>
<keyword evidence="4" id="KW-1185">Reference proteome</keyword>
<dbReference type="InterPro" id="IPR056632">
    <property type="entry name" value="DUF7730"/>
</dbReference>
<accession>A0A132BEF1</accession>